<gene>
    <name evidence="1" type="ORF">HT102_02205</name>
</gene>
<accession>A0A927J9Y1</accession>
<dbReference type="InterPro" id="IPR002591">
    <property type="entry name" value="Phosphodiest/P_Trfase"/>
</dbReference>
<keyword evidence="2" id="KW-1185">Reference proteome</keyword>
<comment type="caution">
    <text evidence="1">The sequence shown here is derived from an EMBL/GenBank/DDBJ whole genome shotgun (WGS) entry which is preliminary data.</text>
</comment>
<dbReference type="AlphaFoldDB" id="A0A927J9Y1"/>
<dbReference type="PANTHER" id="PTHR10151">
    <property type="entry name" value="ECTONUCLEOTIDE PYROPHOSPHATASE/PHOSPHODIESTERASE"/>
    <property type="match status" value="1"/>
</dbReference>
<dbReference type="Proteomes" id="UP000642993">
    <property type="component" value="Unassembled WGS sequence"/>
</dbReference>
<dbReference type="Gene3D" id="3.40.720.10">
    <property type="entry name" value="Alkaline Phosphatase, subunit A"/>
    <property type="match status" value="2"/>
</dbReference>
<dbReference type="Pfam" id="PF01663">
    <property type="entry name" value="Phosphodiest"/>
    <property type="match status" value="1"/>
</dbReference>
<dbReference type="GO" id="GO:0016787">
    <property type="term" value="F:hydrolase activity"/>
    <property type="evidence" value="ECO:0007669"/>
    <property type="project" value="UniProtKB-ARBA"/>
</dbReference>
<evidence type="ECO:0000313" key="2">
    <source>
        <dbReference type="Proteomes" id="UP000642993"/>
    </source>
</evidence>
<dbReference type="InterPro" id="IPR017850">
    <property type="entry name" value="Alkaline_phosphatase_core_sf"/>
</dbReference>
<sequence length="421" mass="45179">MPPIDPSRRAVLAGMSGAIAATALARGAHATPITAAGEREVHVLVIDGLRVDEVNPDLMPRLSALDTHGVRYQNADAISIAETLPNHTAMVTGVRPARSGVPANSIFDRAEQRIRTIDRPADLAAPTLLERLPAERGVATASVLSKDYLHGLFHGRASVQWDPAPLIPLTEHAPDQATMDALLRIHADHAPRFTFTNLGDVDRVGHIDLTGTGLRLARAAAVRNTDLQVQRFIDHLRQSGRWNRSVVIITADHSMDWSAPLSLISMQVPFMLDPVLRDNVQIADNGGASLWYWTGDPGQRGDAIERMRRIASPHPGIESLREPSELELGDRAGDVVALCHAGWRFTDPTVLSNPIPGNHGHAVTTPIPMIVTGGDPRLRRGATVSTPVSTMDIAPTVAGLFGLSAPPGGWDGSPFPALLQD</sequence>
<dbReference type="PANTHER" id="PTHR10151:SF120">
    <property type="entry name" value="BIS(5'-ADENOSYL)-TRIPHOSPHATASE"/>
    <property type="match status" value="1"/>
</dbReference>
<proteinExistence type="predicted"/>
<protein>
    <submittedName>
        <fullName evidence="1">Alkaline phosphatase family protein</fullName>
    </submittedName>
</protein>
<dbReference type="RefSeq" id="WP_192037761.1">
    <property type="nucleotide sequence ID" value="NZ_JACYWE010000001.1"/>
</dbReference>
<dbReference type="InterPro" id="IPR006311">
    <property type="entry name" value="TAT_signal"/>
</dbReference>
<dbReference type="EMBL" id="JACYWE010000001">
    <property type="protein sequence ID" value="MBD8505304.1"/>
    <property type="molecule type" value="Genomic_DNA"/>
</dbReference>
<organism evidence="1 2">
    <name type="scientific">Lolliginicoccus lacisalsi</name>
    <dbReference type="NCBI Taxonomy" id="2742202"/>
    <lineage>
        <taxon>Bacteria</taxon>
        <taxon>Bacillati</taxon>
        <taxon>Actinomycetota</taxon>
        <taxon>Actinomycetes</taxon>
        <taxon>Mycobacteriales</taxon>
        <taxon>Hoyosellaceae</taxon>
        <taxon>Lolliginicoccus</taxon>
    </lineage>
</organism>
<reference evidence="1" key="1">
    <citation type="submission" date="2020-09" db="EMBL/GenBank/DDBJ databases">
        <title>Hoyosella lacisalsi sp. nov., a halotolerant actinobacterium isolated from soil of Lake Gudzhirganskoe.</title>
        <authorList>
            <person name="Yang Q."/>
            <person name="Guo P.Y."/>
            <person name="Liu S.W."/>
            <person name="Li F.N."/>
            <person name="Sun C.H."/>
        </authorList>
    </citation>
    <scope>NUCLEOTIDE SEQUENCE</scope>
    <source>
        <strain evidence="1">G463</strain>
    </source>
</reference>
<dbReference type="PROSITE" id="PS51318">
    <property type="entry name" value="TAT"/>
    <property type="match status" value="1"/>
</dbReference>
<evidence type="ECO:0000313" key="1">
    <source>
        <dbReference type="EMBL" id="MBD8505304.1"/>
    </source>
</evidence>
<dbReference type="SUPFAM" id="SSF53649">
    <property type="entry name" value="Alkaline phosphatase-like"/>
    <property type="match status" value="1"/>
</dbReference>
<name>A0A927J9Y1_9ACTN</name>